<sequence>MNAVRGILLFGMGVFALYKGWTIHTGEKAWFAYALGLAAIALGIWRLLRRPDKPLI</sequence>
<dbReference type="KEGG" id="orp:MOP44_05175"/>
<organism evidence="2 3">
    <name type="scientific">Occallatibacter riparius</name>
    <dbReference type="NCBI Taxonomy" id="1002689"/>
    <lineage>
        <taxon>Bacteria</taxon>
        <taxon>Pseudomonadati</taxon>
        <taxon>Acidobacteriota</taxon>
        <taxon>Terriglobia</taxon>
        <taxon>Terriglobales</taxon>
        <taxon>Acidobacteriaceae</taxon>
        <taxon>Occallatibacter</taxon>
    </lineage>
</organism>
<gene>
    <name evidence="2" type="ORF">MOP44_05175</name>
</gene>
<name>A0A9J7BUB9_9BACT</name>
<dbReference type="EMBL" id="CP093313">
    <property type="protein sequence ID" value="UWZ85330.1"/>
    <property type="molecule type" value="Genomic_DNA"/>
</dbReference>
<evidence type="ECO:0000313" key="2">
    <source>
        <dbReference type="EMBL" id="UWZ85330.1"/>
    </source>
</evidence>
<proteinExistence type="predicted"/>
<accession>A0A9J7BUB9</accession>
<dbReference type="Proteomes" id="UP001059380">
    <property type="component" value="Chromosome"/>
</dbReference>
<keyword evidence="1" id="KW-0812">Transmembrane</keyword>
<evidence type="ECO:0000313" key="3">
    <source>
        <dbReference type="Proteomes" id="UP001059380"/>
    </source>
</evidence>
<feature type="transmembrane region" description="Helical" evidence="1">
    <location>
        <begin position="30"/>
        <end position="48"/>
    </location>
</feature>
<dbReference type="RefSeq" id="WP_260794847.1">
    <property type="nucleotide sequence ID" value="NZ_CP093313.1"/>
</dbReference>
<protein>
    <submittedName>
        <fullName evidence="2">Uncharacterized protein</fullName>
    </submittedName>
</protein>
<dbReference type="AlphaFoldDB" id="A0A9J7BUB9"/>
<reference evidence="2" key="1">
    <citation type="submission" date="2021-04" db="EMBL/GenBank/DDBJ databases">
        <title>Phylogenetic analysis of Acidobacteriaceae.</title>
        <authorList>
            <person name="Qiu L."/>
            <person name="Zhang Q."/>
        </authorList>
    </citation>
    <scope>NUCLEOTIDE SEQUENCE</scope>
    <source>
        <strain evidence="2">DSM 25168</strain>
    </source>
</reference>
<evidence type="ECO:0000256" key="1">
    <source>
        <dbReference type="SAM" id="Phobius"/>
    </source>
</evidence>
<keyword evidence="3" id="KW-1185">Reference proteome</keyword>
<keyword evidence="1" id="KW-0472">Membrane</keyword>
<keyword evidence="1" id="KW-1133">Transmembrane helix</keyword>
<feature type="transmembrane region" description="Helical" evidence="1">
    <location>
        <begin position="7"/>
        <end position="24"/>
    </location>
</feature>